<feature type="region of interest" description="Disordered" evidence="1">
    <location>
        <begin position="83"/>
        <end position="147"/>
    </location>
</feature>
<name>A0AAD4Q662_9AGAM</name>
<proteinExistence type="predicted"/>
<dbReference type="AlphaFoldDB" id="A0AAD4Q662"/>
<evidence type="ECO:0000313" key="5">
    <source>
        <dbReference type="Proteomes" id="UP001201163"/>
    </source>
</evidence>
<evidence type="ECO:0000256" key="2">
    <source>
        <dbReference type="SAM" id="Phobius"/>
    </source>
</evidence>
<evidence type="ECO:0000313" key="4">
    <source>
        <dbReference type="EMBL" id="KAH8981418.1"/>
    </source>
</evidence>
<organism evidence="4 5">
    <name type="scientific">Lactarius akahatsu</name>
    <dbReference type="NCBI Taxonomy" id="416441"/>
    <lineage>
        <taxon>Eukaryota</taxon>
        <taxon>Fungi</taxon>
        <taxon>Dikarya</taxon>
        <taxon>Basidiomycota</taxon>
        <taxon>Agaricomycotina</taxon>
        <taxon>Agaricomycetes</taxon>
        <taxon>Russulales</taxon>
        <taxon>Russulaceae</taxon>
        <taxon>Lactarius</taxon>
    </lineage>
</organism>
<keyword evidence="5" id="KW-1185">Reference proteome</keyword>
<gene>
    <name evidence="4" type="ORF">EDB92DRAFT_1897856</name>
</gene>
<dbReference type="EMBL" id="JAKELL010000117">
    <property type="protein sequence ID" value="KAH8981418.1"/>
    <property type="molecule type" value="Genomic_DNA"/>
</dbReference>
<keyword evidence="2" id="KW-1133">Transmembrane helix</keyword>
<feature type="transmembrane region" description="Helical" evidence="2">
    <location>
        <begin position="52"/>
        <end position="75"/>
    </location>
</feature>
<feature type="compositionally biased region" description="Pro residues" evidence="1">
    <location>
        <begin position="134"/>
        <end position="146"/>
    </location>
</feature>
<evidence type="ECO:0000256" key="3">
    <source>
        <dbReference type="SAM" id="SignalP"/>
    </source>
</evidence>
<keyword evidence="2" id="KW-0472">Membrane</keyword>
<dbReference type="Proteomes" id="UP001201163">
    <property type="component" value="Unassembled WGS sequence"/>
</dbReference>
<keyword evidence="3" id="KW-0732">Signal</keyword>
<comment type="caution">
    <text evidence="4">The sequence shown here is derived from an EMBL/GenBank/DDBJ whole genome shotgun (WGS) entry which is preliminary data.</text>
</comment>
<protein>
    <submittedName>
        <fullName evidence="4">Uncharacterized protein</fullName>
    </submittedName>
</protein>
<keyword evidence="2" id="KW-0812">Transmembrane</keyword>
<feature type="chain" id="PRO_5042171272" evidence="3">
    <location>
        <begin position="29"/>
        <end position="159"/>
    </location>
</feature>
<feature type="signal peptide" evidence="3">
    <location>
        <begin position="1"/>
        <end position="28"/>
    </location>
</feature>
<feature type="non-terminal residue" evidence="4">
    <location>
        <position position="1"/>
    </location>
</feature>
<evidence type="ECO:0000256" key="1">
    <source>
        <dbReference type="SAM" id="MobiDB-lite"/>
    </source>
</evidence>
<reference evidence="4" key="1">
    <citation type="submission" date="2022-01" db="EMBL/GenBank/DDBJ databases">
        <title>Comparative genomics reveals a dynamic genome evolution in the ectomycorrhizal milk-cap (Lactarius) mushrooms.</title>
        <authorList>
            <consortium name="DOE Joint Genome Institute"/>
            <person name="Lebreton A."/>
            <person name="Tang N."/>
            <person name="Kuo A."/>
            <person name="LaButti K."/>
            <person name="Drula E."/>
            <person name="Barry K."/>
            <person name="Clum A."/>
            <person name="Lipzen A."/>
            <person name="Mousain D."/>
            <person name="Ng V."/>
            <person name="Wang R."/>
            <person name="Wang X."/>
            <person name="Dai Y."/>
            <person name="Henrissat B."/>
            <person name="Grigoriev I.V."/>
            <person name="Guerin-Laguette A."/>
            <person name="Yu F."/>
            <person name="Martin F.M."/>
        </authorList>
    </citation>
    <scope>NUCLEOTIDE SEQUENCE</scope>
    <source>
        <strain evidence="4">QP</strain>
    </source>
</reference>
<accession>A0AAD4Q662</accession>
<sequence length="159" mass="17546">GRTSAFGAAQTRTIVIILLADLLPGVKADPDPWADCWIEFIHPARGARAGIYLGLFILFLALFYFLALIFSLVTYRRRRAPQANLQHQPNDENTDNGHDGLPPYSPQYPPQAQGVPRDVSDYAYDPNGRVAPPAGSPPQYHPPLPGAPFVEHHKGPYHV</sequence>